<name>A0A328WMV3_9FLAO</name>
<protein>
    <submittedName>
        <fullName evidence="2">Uncharacterized protein</fullName>
    </submittedName>
</protein>
<sequence length="41" mass="4473">MKHLSLVIALFFSAAQLIAQDKIQIKTTSPSPAASFEQEIV</sequence>
<evidence type="ECO:0000256" key="1">
    <source>
        <dbReference type="SAM" id="SignalP"/>
    </source>
</evidence>
<gene>
    <name evidence="2" type="ORF">B0I10_108104</name>
</gene>
<accession>A0A328WMV3</accession>
<organism evidence="2 3">
    <name type="scientific">Flavobacterium lacus</name>
    <dbReference type="NCBI Taxonomy" id="1353778"/>
    <lineage>
        <taxon>Bacteria</taxon>
        <taxon>Pseudomonadati</taxon>
        <taxon>Bacteroidota</taxon>
        <taxon>Flavobacteriia</taxon>
        <taxon>Flavobacteriales</taxon>
        <taxon>Flavobacteriaceae</taxon>
        <taxon>Flavobacterium</taxon>
    </lineage>
</organism>
<reference evidence="2 3" key="1">
    <citation type="submission" date="2018-06" db="EMBL/GenBank/DDBJ databases">
        <title>Genomic Encyclopedia of Type Strains, Phase III (KMG-III): the genomes of soil and plant-associated and newly described type strains.</title>
        <authorList>
            <person name="Whitman W."/>
        </authorList>
    </citation>
    <scope>NUCLEOTIDE SEQUENCE [LARGE SCALE GENOMIC DNA]</scope>
    <source>
        <strain evidence="2 3">CGMCC 1.12504</strain>
    </source>
</reference>
<dbReference type="Proteomes" id="UP000249518">
    <property type="component" value="Unassembled WGS sequence"/>
</dbReference>
<feature type="chain" id="PRO_5016300902" evidence="1">
    <location>
        <begin position="20"/>
        <end position="41"/>
    </location>
</feature>
<feature type="signal peptide" evidence="1">
    <location>
        <begin position="1"/>
        <end position="19"/>
    </location>
</feature>
<proteinExistence type="predicted"/>
<keyword evidence="1" id="KW-0732">Signal</keyword>
<dbReference type="EMBL" id="QLSV01000008">
    <property type="protein sequence ID" value="RAR47601.1"/>
    <property type="molecule type" value="Genomic_DNA"/>
</dbReference>
<evidence type="ECO:0000313" key="3">
    <source>
        <dbReference type="Proteomes" id="UP000249518"/>
    </source>
</evidence>
<dbReference type="AlphaFoldDB" id="A0A328WMV3"/>
<dbReference type="RefSeq" id="WP_262510650.1">
    <property type="nucleotide sequence ID" value="NZ_QLSV01000008.1"/>
</dbReference>
<comment type="caution">
    <text evidence="2">The sequence shown here is derived from an EMBL/GenBank/DDBJ whole genome shotgun (WGS) entry which is preliminary data.</text>
</comment>
<evidence type="ECO:0000313" key="2">
    <source>
        <dbReference type="EMBL" id="RAR47601.1"/>
    </source>
</evidence>
<keyword evidence="3" id="KW-1185">Reference proteome</keyword>